<dbReference type="EMBL" id="LWUJ01000010">
    <property type="protein sequence ID" value="OAL10484.1"/>
    <property type="molecule type" value="Genomic_DNA"/>
</dbReference>
<protein>
    <submittedName>
        <fullName evidence="3">Uncharacterized protein</fullName>
    </submittedName>
</protein>
<keyword evidence="2" id="KW-0812">Transmembrane</keyword>
<evidence type="ECO:0000256" key="1">
    <source>
        <dbReference type="SAM" id="MobiDB-lite"/>
    </source>
</evidence>
<sequence>MTTKLIISTIAGISTLGGASVGCYYCFKSKAPESSQSTGNQDTEAQTQKTERIDTPVEPQGPLPATTSLPAPREGQDPVVTQPPLQGSPEAGARGETGPSGPTA</sequence>
<gene>
    <name evidence="3" type="ORF">A6V39_00270</name>
</gene>
<keyword evidence="2" id="KW-1133">Transmembrane helix</keyword>
<feature type="region of interest" description="Disordered" evidence="1">
    <location>
        <begin position="30"/>
        <end position="104"/>
    </location>
</feature>
<dbReference type="Proteomes" id="UP000077623">
    <property type="component" value="Unassembled WGS sequence"/>
</dbReference>
<feature type="compositionally biased region" description="Polar residues" evidence="1">
    <location>
        <begin position="32"/>
        <end position="48"/>
    </location>
</feature>
<accession>A0A1A9QEC7</accession>
<reference evidence="4" key="1">
    <citation type="submission" date="2016-04" db="EMBL/GenBank/DDBJ databases">
        <authorList>
            <person name="Quiroz-Castaneda R.E."/>
            <person name="Martinez-Ocampo F."/>
        </authorList>
    </citation>
    <scope>NUCLEOTIDE SEQUENCE [LARGE SCALE GENOMIC DNA]</scope>
    <source>
        <strain evidence="4">INIFAP01</strain>
    </source>
</reference>
<comment type="caution">
    <text evidence="3">The sequence shown here is derived from an EMBL/GenBank/DDBJ whole genome shotgun (WGS) entry which is preliminary data.</text>
</comment>
<keyword evidence="2" id="KW-0472">Membrane</keyword>
<proteinExistence type="predicted"/>
<evidence type="ECO:0000313" key="3">
    <source>
        <dbReference type="EMBL" id="OAL10484.1"/>
    </source>
</evidence>
<evidence type="ECO:0000256" key="2">
    <source>
        <dbReference type="SAM" id="Phobius"/>
    </source>
</evidence>
<evidence type="ECO:0000313" key="4">
    <source>
        <dbReference type="Proteomes" id="UP000077623"/>
    </source>
</evidence>
<dbReference type="PROSITE" id="PS51257">
    <property type="entry name" value="PROKAR_LIPOPROTEIN"/>
    <property type="match status" value="1"/>
</dbReference>
<organism evidence="3 4">
    <name type="scientific">Candidatus Mycoplasma haematobovis</name>
    <dbReference type="NCBI Taxonomy" id="432608"/>
    <lineage>
        <taxon>Bacteria</taxon>
        <taxon>Bacillati</taxon>
        <taxon>Mycoplasmatota</taxon>
        <taxon>Mollicutes</taxon>
        <taxon>Mycoplasmataceae</taxon>
        <taxon>Mycoplasma</taxon>
    </lineage>
</organism>
<dbReference type="RefSeq" id="WP_187149717.1">
    <property type="nucleotide sequence ID" value="NZ_LWUJ01000010.1"/>
</dbReference>
<name>A0A1A9QEC7_9MOLU</name>
<feature type="transmembrane region" description="Helical" evidence="2">
    <location>
        <begin position="6"/>
        <end position="27"/>
    </location>
</feature>
<dbReference type="STRING" id="432608.A6V39_00270"/>
<dbReference type="AlphaFoldDB" id="A0A1A9QEC7"/>
<keyword evidence="4" id="KW-1185">Reference proteome</keyword>